<dbReference type="EC" id="5.1.3.2" evidence="5 10"/>
<evidence type="ECO:0000256" key="6">
    <source>
        <dbReference type="ARBA" id="ARBA00018569"/>
    </source>
</evidence>
<comment type="catalytic activity">
    <reaction evidence="1 10">
        <text>UDP-alpha-D-glucose = UDP-alpha-D-galactose</text>
        <dbReference type="Rhea" id="RHEA:22168"/>
        <dbReference type="ChEBI" id="CHEBI:58885"/>
        <dbReference type="ChEBI" id="CHEBI:66914"/>
        <dbReference type="EC" id="5.1.3.2"/>
    </reaction>
</comment>
<evidence type="ECO:0000256" key="9">
    <source>
        <dbReference type="ARBA" id="ARBA00023277"/>
    </source>
</evidence>
<dbReference type="NCBIfam" id="TIGR01179">
    <property type="entry name" value="galE"/>
    <property type="match status" value="1"/>
</dbReference>
<dbReference type="SUPFAM" id="SSF51735">
    <property type="entry name" value="NAD(P)-binding Rossmann-fold domains"/>
    <property type="match status" value="1"/>
</dbReference>
<dbReference type="Pfam" id="PF01370">
    <property type="entry name" value="Epimerase"/>
    <property type="match status" value="1"/>
</dbReference>
<reference evidence="12 13" key="1">
    <citation type="submission" date="2016-10" db="EMBL/GenBank/DDBJ databases">
        <authorList>
            <person name="Varghese N."/>
            <person name="Submissions S."/>
        </authorList>
    </citation>
    <scope>NUCLEOTIDE SEQUENCE [LARGE SCALE GENOMIC DNA]</scope>
    <source>
        <strain evidence="12 13">DSM 21822</strain>
    </source>
</reference>
<keyword evidence="8 10" id="KW-0413">Isomerase</keyword>
<comment type="subunit">
    <text evidence="10">Homodimer.</text>
</comment>
<gene>
    <name evidence="12" type="ORF">SAMN04488498_11352</name>
</gene>
<evidence type="ECO:0000256" key="10">
    <source>
        <dbReference type="RuleBase" id="RU366046"/>
    </source>
</evidence>
<keyword evidence="9 10" id="KW-0119">Carbohydrate metabolism</keyword>
<dbReference type="CDD" id="cd05247">
    <property type="entry name" value="UDP_G4E_1_SDR_e"/>
    <property type="match status" value="1"/>
</dbReference>
<dbReference type="Gene3D" id="3.90.25.10">
    <property type="entry name" value="UDP-galactose 4-epimerase, domain 1"/>
    <property type="match status" value="1"/>
</dbReference>
<accession>A0A1I4CH49</accession>
<keyword evidence="7 10" id="KW-0520">NAD</keyword>
<comment type="similarity">
    <text evidence="4 10">Belongs to the NAD(P)-dependent epimerase/dehydratase family.</text>
</comment>
<proteinExistence type="inferred from homology"/>
<dbReference type="GO" id="GO:0003978">
    <property type="term" value="F:UDP-glucose 4-epimerase activity"/>
    <property type="evidence" value="ECO:0007669"/>
    <property type="project" value="UniProtKB-UniRule"/>
</dbReference>
<evidence type="ECO:0000256" key="4">
    <source>
        <dbReference type="ARBA" id="ARBA00007637"/>
    </source>
</evidence>
<dbReference type="Gene3D" id="3.40.50.720">
    <property type="entry name" value="NAD(P)-binding Rossmann-like Domain"/>
    <property type="match status" value="1"/>
</dbReference>
<protein>
    <recommendedName>
        <fullName evidence="6 10">UDP-glucose 4-epimerase</fullName>
        <ecNumber evidence="5 10">5.1.3.2</ecNumber>
    </recommendedName>
</protein>
<organism evidence="12 13">
    <name type="scientific">Neomesorhizobium albiziae</name>
    <dbReference type="NCBI Taxonomy" id="335020"/>
    <lineage>
        <taxon>Bacteria</taxon>
        <taxon>Pseudomonadati</taxon>
        <taxon>Pseudomonadota</taxon>
        <taxon>Alphaproteobacteria</taxon>
        <taxon>Hyphomicrobiales</taxon>
        <taxon>Phyllobacteriaceae</taxon>
        <taxon>Neomesorhizobium</taxon>
    </lineage>
</organism>
<evidence type="ECO:0000256" key="3">
    <source>
        <dbReference type="ARBA" id="ARBA00004947"/>
    </source>
</evidence>
<evidence type="ECO:0000256" key="1">
    <source>
        <dbReference type="ARBA" id="ARBA00000083"/>
    </source>
</evidence>
<dbReference type="RefSeq" id="WP_149761997.1">
    <property type="nucleotide sequence ID" value="NZ_BSPE01000003.1"/>
</dbReference>
<comment type="pathway">
    <text evidence="3 10">Carbohydrate metabolism; galactose metabolism.</text>
</comment>
<evidence type="ECO:0000256" key="8">
    <source>
        <dbReference type="ARBA" id="ARBA00023235"/>
    </source>
</evidence>
<dbReference type="OrthoDB" id="9801785at2"/>
<evidence type="ECO:0000256" key="7">
    <source>
        <dbReference type="ARBA" id="ARBA00023027"/>
    </source>
</evidence>
<evidence type="ECO:0000256" key="5">
    <source>
        <dbReference type="ARBA" id="ARBA00013189"/>
    </source>
</evidence>
<evidence type="ECO:0000313" key="12">
    <source>
        <dbReference type="EMBL" id="SFK80544.1"/>
    </source>
</evidence>
<dbReference type="InterPro" id="IPR005886">
    <property type="entry name" value="UDP_G4E"/>
</dbReference>
<evidence type="ECO:0000259" key="11">
    <source>
        <dbReference type="Pfam" id="PF01370"/>
    </source>
</evidence>
<dbReference type="AlphaFoldDB" id="A0A1I4CH49"/>
<dbReference type="Proteomes" id="UP000323300">
    <property type="component" value="Unassembled WGS sequence"/>
</dbReference>
<sequence>MTVLVTGGAGYIGSHMVWELLDAGENVVVIDRLSTGFEWAVAPEAKLVVGDVGYIDLVSSVIRQHGVDAIIHFAGSIVVPESVADPLGYYENNTVKTRSLLEAAVRENVAHFIFSSTAAVYGGAGLEPVREDAPLKPESPYGASKLMTEWMLRDTAAAHGLRYTALRYFNVSGADPRGRSGQSTPGATHLIKVASETALGKRPWMQVHGTDYPTPDGTCIRDYIHVSDLVAAHRLALQRLRAGGGDLIANCGYSRGYSVLEVIDSVRRVHGADFDVRFGARRPGDAPAVIANSDLARRELGWTPKYDDLDRIVADALNWERLLSRKNIVHGIQTPLTDSWLSPPTTRTTRAKS</sequence>
<dbReference type="InterPro" id="IPR001509">
    <property type="entry name" value="Epimerase_deHydtase"/>
</dbReference>
<feature type="domain" description="NAD-dependent epimerase/dehydratase" evidence="11">
    <location>
        <begin position="3"/>
        <end position="252"/>
    </location>
</feature>
<keyword evidence="13" id="KW-1185">Reference proteome</keyword>
<dbReference type="PANTHER" id="PTHR43725:SF53">
    <property type="entry name" value="UDP-ARABINOSE 4-EPIMERASE 1"/>
    <property type="match status" value="1"/>
</dbReference>
<evidence type="ECO:0000256" key="2">
    <source>
        <dbReference type="ARBA" id="ARBA00001911"/>
    </source>
</evidence>
<dbReference type="InterPro" id="IPR036291">
    <property type="entry name" value="NAD(P)-bd_dom_sf"/>
</dbReference>
<dbReference type="GO" id="GO:0033499">
    <property type="term" value="P:galactose catabolic process via UDP-galactose, Leloir pathway"/>
    <property type="evidence" value="ECO:0007669"/>
    <property type="project" value="TreeGrafter"/>
</dbReference>
<comment type="cofactor">
    <cofactor evidence="2 10">
        <name>NAD(+)</name>
        <dbReference type="ChEBI" id="CHEBI:57540"/>
    </cofactor>
</comment>
<dbReference type="EMBL" id="FOSL01000013">
    <property type="protein sequence ID" value="SFK80544.1"/>
    <property type="molecule type" value="Genomic_DNA"/>
</dbReference>
<dbReference type="UniPathway" id="UPA00214"/>
<dbReference type="PANTHER" id="PTHR43725">
    <property type="entry name" value="UDP-GLUCOSE 4-EPIMERASE"/>
    <property type="match status" value="1"/>
</dbReference>
<evidence type="ECO:0000313" key="13">
    <source>
        <dbReference type="Proteomes" id="UP000323300"/>
    </source>
</evidence>
<name>A0A1I4CH49_9HYPH</name>